<comment type="caution">
    <text evidence="1">The sequence shown here is derived from an EMBL/GenBank/DDBJ whole genome shotgun (WGS) entry which is preliminary data.</text>
</comment>
<reference evidence="1" key="1">
    <citation type="submission" date="2023-07" db="EMBL/GenBank/DDBJ databases">
        <authorList>
            <consortium name="AG Swart"/>
            <person name="Singh M."/>
            <person name="Singh A."/>
            <person name="Seah K."/>
            <person name="Emmerich C."/>
        </authorList>
    </citation>
    <scope>NUCLEOTIDE SEQUENCE</scope>
    <source>
        <strain evidence="1">DP1</strain>
    </source>
</reference>
<proteinExistence type="predicted"/>
<dbReference type="EMBL" id="CAMPGE010001470">
    <property type="protein sequence ID" value="CAI2360260.1"/>
    <property type="molecule type" value="Genomic_DNA"/>
</dbReference>
<dbReference type="Proteomes" id="UP001295684">
    <property type="component" value="Unassembled WGS sequence"/>
</dbReference>
<protein>
    <submittedName>
        <fullName evidence="1">Uncharacterized protein</fullName>
    </submittedName>
</protein>
<evidence type="ECO:0000313" key="2">
    <source>
        <dbReference type="Proteomes" id="UP001295684"/>
    </source>
</evidence>
<evidence type="ECO:0000313" key="1">
    <source>
        <dbReference type="EMBL" id="CAI2360260.1"/>
    </source>
</evidence>
<name>A0AAD1U2M5_EUPCR</name>
<gene>
    <name evidence="1" type="ORF">ECRASSUSDP1_LOCUS1559</name>
</gene>
<accession>A0AAD1U2M5</accession>
<dbReference type="AlphaFoldDB" id="A0AAD1U2M5"/>
<organism evidence="1 2">
    <name type="scientific">Euplotes crassus</name>
    <dbReference type="NCBI Taxonomy" id="5936"/>
    <lineage>
        <taxon>Eukaryota</taxon>
        <taxon>Sar</taxon>
        <taxon>Alveolata</taxon>
        <taxon>Ciliophora</taxon>
        <taxon>Intramacronucleata</taxon>
        <taxon>Spirotrichea</taxon>
        <taxon>Hypotrichia</taxon>
        <taxon>Euplotida</taxon>
        <taxon>Euplotidae</taxon>
        <taxon>Moneuplotes</taxon>
    </lineage>
</organism>
<keyword evidence="2" id="KW-1185">Reference proteome</keyword>
<sequence length="643" mass="74756">MSKRLKKLTIKNTINTGRKKSEKGKIEGQELQFFLSTSDNRLQRVKSGARLFSIIHKKEENQKPIELIEHVIHKQSTQNKKLSPEEKKDIDMCLTEVLNGNVDMAKYLGHTKFDPCQEIIKEKNIEEFFKQKYNILMMYIEDEQKKRKPKGPKGPKKARKTYSQEIFDLSAVPDLKNMTTSKSKFSGFTSAQDKVQAIEEEVSRELDQEWEEKYKEKIEQEQVEENIQKFCQKLLTQKKKVQSFVDPRSSKIRKNFKVINEHIENLKKIDPNTNFLNKKPQNKRRDKFAKTNIEVLADILTSSNQVALPLGKKNSLHDPKPKRMLTRAASMGDSRELFIPNENDLIEEYELEALQNRVLSQNIKQGLKKASPSKRFHKSNSQNNIKIFQDFKSFMRPSTSQMKRDKKKLVNDTGERIGEPKFLSEYQNLAEKDVKTYRDLKTVKHQMPLEINYKYKVDDFYKQKKDLPPTAATKRREIINKHRAAKTSQGKRIKNIREISAALTSQRKADWEQLRSSSAKRMVESIPSKRPTTQGSNFPSNFAIGNTLGLFSNAPRRKLGDIPGIDIEESSSEFMSSNATKDPTEMVLHMKGPIYSTAKRNDESPDLAQKSWKNKAYMVDTKTNQFFRYAKHNYESVYTKNNF</sequence>